<dbReference type="EMBL" id="CABDUW010000296">
    <property type="protein sequence ID" value="VTJ65118.1"/>
    <property type="molecule type" value="Genomic_DNA"/>
</dbReference>
<protein>
    <submittedName>
        <fullName evidence="1">Uncharacterized protein</fullName>
    </submittedName>
</protein>
<name>A0A5E4B5Y7_MARMO</name>
<reference evidence="1" key="1">
    <citation type="submission" date="2019-04" db="EMBL/GenBank/DDBJ databases">
        <authorList>
            <person name="Alioto T."/>
            <person name="Alioto T."/>
        </authorList>
    </citation>
    <scope>NUCLEOTIDE SEQUENCE [LARGE SCALE GENOMIC DNA]</scope>
</reference>
<comment type="caution">
    <text evidence="1">The sequence shown here is derived from an EMBL/GenBank/DDBJ whole genome shotgun (WGS) entry which is preliminary data.</text>
</comment>
<proteinExistence type="predicted"/>
<dbReference type="AlphaFoldDB" id="A0A5E4B5Y7"/>
<sequence>YEINDALYLPEPEPRPNISRLLSSHPVSLPQQFTAARLTECVRTRSPSASERGSGIWWSYTEGSPDRPWCLLYLLTLPTLLWTPTPQEPHRPVAKWVPTNRHLAGTVPSRKSTG</sequence>
<accession>A0A5E4B5Y7</accession>
<feature type="non-terminal residue" evidence="1">
    <location>
        <position position="1"/>
    </location>
</feature>
<evidence type="ECO:0000313" key="2">
    <source>
        <dbReference type="Proteomes" id="UP000335636"/>
    </source>
</evidence>
<organism evidence="1 2">
    <name type="scientific">Marmota monax</name>
    <name type="common">Woodchuck</name>
    <dbReference type="NCBI Taxonomy" id="9995"/>
    <lineage>
        <taxon>Eukaryota</taxon>
        <taxon>Metazoa</taxon>
        <taxon>Chordata</taxon>
        <taxon>Craniata</taxon>
        <taxon>Vertebrata</taxon>
        <taxon>Euteleostomi</taxon>
        <taxon>Mammalia</taxon>
        <taxon>Eutheria</taxon>
        <taxon>Euarchontoglires</taxon>
        <taxon>Glires</taxon>
        <taxon>Rodentia</taxon>
        <taxon>Sciuromorpha</taxon>
        <taxon>Sciuridae</taxon>
        <taxon>Xerinae</taxon>
        <taxon>Marmotini</taxon>
        <taxon>Marmota</taxon>
    </lineage>
</organism>
<gene>
    <name evidence="1" type="ORF">MONAX_5E026562</name>
</gene>
<dbReference type="Proteomes" id="UP000335636">
    <property type="component" value="Unassembled WGS sequence"/>
</dbReference>
<keyword evidence="2" id="KW-1185">Reference proteome</keyword>
<evidence type="ECO:0000313" key="1">
    <source>
        <dbReference type="EMBL" id="VTJ65118.1"/>
    </source>
</evidence>